<dbReference type="InterPro" id="IPR013087">
    <property type="entry name" value="Znf_C2H2_type"/>
</dbReference>
<keyword evidence="8" id="KW-0539">Nucleus</keyword>
<feature type="domain" description="C2H2-type" evidence="12">
    <location>
        <begin position="10"/>
        <end position="39"/>
    </location>
</feature>
<dbReference type="GO" id="GO:0000981">
    <property type="term" value="F:DNA-binding transcription factor activity, RNA polymerase II-specific"/>
    <property type="evidence" value="ECO:0007669"/>
    <property type="project" value="InterPro"/>
</dbReference>
<evidence type="ECO:0000256" key="7">
    <source>
        <dbReference type="ARBA" id="ARBA00023163"/>
    </source>
</evidence>
<protein>
    <recommendedName>
        <fullName evidence="15">C2H2-type domain-containing protein</fullName>
    </recommendedName>
</protein>
<proteinExistence type="predicted"/>
<keyword evidence="6" id="KW-0238">DNA-binding</keyword>
<keyword evidence="5" id="KW-0805">Transcription regulation</keyword>
<dbReference type="InterPro" id="IPR007219">
    <property type="entry name" value="XnlR_reg_dom"/>
</dbReference>
<dbReference type="GeneID" id="27341241"/>
<organism evidence="13 14">
    <name type="scientific">Cladophialophora immunda</name>
    <dbReference type="NCBI Taxonomy" id="569365"/>
    <lineage>
        <taxon>Eukaryota</taxon>
        <taxon>Fungi</taxon>
        <taxon>Dikarya</taxon>
        <taxon>Ascomycota</taxon>
        <taxon>Pezizomycotina</taxon>
        <taxon>Eurotiomycetes</taxon>
        <taxon>Chaetothyriomycetidae</taxon>
        <taxon>Chaetothyriales</taxon>
        <taxon>Herpotrichiellaceae</taxon>
        <taxon>Cladophialophora</taxon>
    </lineage>
</organism>
<keyword evidence="14" id="KW-1185">Reference proteome</keyword>
<dbReference type="Pfam" id="PF04082">
    <property type="entry name" value="Fungal_trans"/>
    <property type="match status" value="1"/>
</dbReference>
<evidence type="ECO:0000256" key="4">
    <source>
        <dbReference type="ARBA" id="ARBA00022833"/>
    </source>
</evidence>
<dbReference type="GO" id="GO:0008270">
    <property type="term" value="F:zinc ion binding"/>
    <property type="evidence" value="ECO:0007669"/>
    <property type="project" value="UniProtKB-KW"/>
</dbReference>
<accession>A0A0D2BCV8</accession>
<dbReference type="InterPro" id="IPR001138">
    <property type="entry name" value="Zn2Cys6_DnaBD"/>
</dbReference>
<evidence type="ECO:0000256" key="8">
    <source>
        <dbReference type="ARBA" id="ARBA00023242"/>
    </source>
</evidence>
<evidence type="ECO:0000256" key="3">
    <source>
        <dbReference type="ARBA" id="ARBA00022771"/>
    </source>
</evidence>
<keyword evidence="7" id="KW-0804">Transcription</keyword>
<keyword evidence="1" id="KW-0479">Metal-binding</keyword>
<keyword evidence="2" id="KW-0677">Repeat</keyword>
<dbReference type="PROSITE" id="PS50048">
    <property type="entry name" value="ZN2_CY6_FUNGAL_2"/>
    <property type="match status" value="1"/>
</dbReference>
<dbReference type="CDD" id="cd12148">
    <property type="entry name" value="fungal_TF_MHR"/>
    <property type="match status" value="1"/>
</dbReference>
<keyword evidence="3 9" id="KW-0863">Zinc-finger</keyword>
<dbReference type="CDD" id="cd00067">
    <property type="entry name" value="GAL4"/>
    <property type="match status" value="1"/>
</dbReference>
<evidence type="ECO:0000256" key="6">
    <source>
        <dbReference type="ARBA" id="ARBA00023125"/>
    </source>
</evidence>
<dbReference type="OrthoDB" id="1405595at2759"/>
<dbReference type="SUPFAM" id="SSF57667">
    <property type="entry name" value="beta-beta-alpha zinc fingers"/>
    <property type="match status" value="1"/>
</dbReference>
<feature type="domain" description="C2H2-type" evidence="12">
    <location>
        <begin position="41"/>
        <end position="64"/>
    </location>
</feature>
<dbReference type="SMART" id="SM00066">
    <property type="entry name" value="GAL4"/>
    <property type="match status" value="1"/>
</dbReference>
<feature type="region of interest" description="Disordered" evidence="10">
    <location>
        <begin position="309"/>
        <end position="337"/>
    </location>
</feature>
<dbReference type="Proteomes" id="UP000054466">
    <property type="component" value="Unassembled WGS sequence"/>
</dbReference>
<evidence type="ECO:0000259" key="11">
    <source>
        <dbReference type="PROSITE" id="PS50048"/>
    </source>
</evidence>
<evidence type="ECO:0000313" key="14">
    <source>
        <dbReference type="Proteomes" id="UP000054466"/>
    </source>
</evidence>
<evidence type="ECO:0000256" key="5">
    <source>
        <dbReference type="ARBA" id="ARBA00023015"/>
    </source>
</evidence>
<dbReference type="RefSeq" id="XP_016255563.1">
    <property type="nucleotide sequence ID" value="XM_016388635.1"/>
</dbReference>
<dbReference type="AlphaFoldDB" id="A0A0D2BCV8"/>
<dbReference type="Pfam" id="PF00096">
    <property type="entry name" value="zf-C2H2"/>
    <property type="match status" value="2"/>
</dbReference>
<dbReference type="PANTHER" id="PTHR47660">
    <property type="entry name" value="TRANSCRIPTION FACTOR WITH C2H2 AND ZN(2)-CYS(6) DNA BINDING DOMAIN (EUROFUNG)-RELATED-RELATED"/>
    <property type="match status" value="1"/>
</dbReference>
<dbReference type="Gene3D" id="3.30.160.60">
    <property type="entry name" value="Classic Zinc Finger"/>
    <property type="match status" value="1"/>
</dbReference>
<dbReference type="GO" id="GO:0003677">
    <property type="term" value="F:DNA binding"/>
    <property type="evidence" value="ECO:0007669"/>
    <property type="project" value="UniProtKB-KW"/>
</dbReference>
<dbReference type="PROSITE" id="PS00028">
    <property type="entry name" value="ZINC_FINGER_C2H2_1"/>
    <property type="match status" value="1"/>
</dbReference>
<dbReference type="VEuPathDB" id="FungiDB:PV07_02047"/>
<name>A0A0D2BCV8_9EURO</name>
<dbReference type="Pfam" id="PF00172">
    <property type="entry name" value="Zn_clus"/>
    <property type="match status" value="1"/>
</dbReference>
<evidence type="ECO:0000256" key="1">
    <source>
        <dbReference type="ARBA" id="ARBA00022723"/>
    </source>
</evidence>
<dbReference type="SUPFAM" id="SSF57701">
    <property type="entry name" value="Zn2/Cys6 DNA-binding domain"/>
    <property type="match status" value="1"/>
</dbReference>
<dbReference type="EMBL" id="KN847040">
    <property type="protein sequence ID" value="KIW35347.1"/>
    <property type="molecule type" value="Genomic_DNA"/>
</dbReference>
<keyword evidence="4" id="KW-0862">Zinc</keyword>
<reference evidence="13 14" key="1">
    <citation type="submission" date="2015-01" db="EMBL/GenBank/DDBJ databases">
        <title>The Genome Sequence of Cladophialophora immunda CBS83496.</title>
        <authorList>
            <consortium name="The Broad Institute Genomics Platform"/>
            <person name="Cuomo C."/>
            <person name="de Hoog S."/>
            <person name="Gorbushina A."/>
            <person name="Stielow B."/>
            <person name="Teixiera M."/>
            <person name="Abouelleil A."/>
            <person name="Chapman S.B."/>
            <person name="Priest M."/>
            <person name="Young S.K."/>
            <person name="Wortman J."/>
            <person name="Nusbaum C."/>
            <person name="Birren B."/>
        </authorList>
    </citation>
    <scope>NUCLEOTIDE SEQUENCE [LARGE SCALE GENOMIC DNA]</scope>
    <source>
        <strain evidence="13 14">CBS 83496</strain>
    </source>
</reference>
<sequence length="887" mass="99003">MSAPKTPRTLRCPNCDLVVARPSHLARHVQSHLHPSQREHYSCDQCGRQFSRNDVLLRHLRTAHQATISRKRSAQKSCFRCVKKKLKCDRSHPCLPCTKSGSFCKYPTDDEKEESRIAEGKVESPTPMSAQLQEQQPCQNAAFQSTQDYQHETETHLGVMNGGPGLVPNAVQRPGADRAFNGNATFFQPTPEDNPIEMISPDLVSFPNTSPNGGAEFNHSMMGFEGFLPGDFNFMSYDTAPRIVGGVDWLNLDLDSPSNGDLQAHYQNGAVMQPMYFQPSIPIDPQDALQNRNHQAISAQLMPIRNQESKGIPTKSSESRAATHQWPFDHTRNPESQRYRLPPLRDILQGTVASSESNNGSTIKSLIQLLSSPYLPEKDLSHDPNMKSAMELLKNSLDLYFDEFHNILPLVHVATFQMTKVPTVTLAAMACIGAMYSDDQHGTEQSWSLSEMCGQMIAWLGVGDSTRFYNSPYLIACCLHQIYSLGSGNMRLYANADCSRGILMGCLRGMGLLKSRISTEVEWEDFKSPLPNENAATEWLRWKDQEQEKRIAWSSFEYDCTLCTLTSRRGAADLQELPSFLPCTEPLWDARSPQAWAALYSRLTPTARGASTAKVLRNLLAGKGLPEDLPAWGKRLCAQSIGRLLWDIKQLDIMATTEYLKLPSLAAAQRQTKSTLLQGLNALCESMYALTSTADLIHYNLTALICHYSHLYSADEAMDLIVHIFRSSASQSKQLDHSLVSATRRLRSILVKNPTKARNLAWHAAQIIAVANEYLVSAPCEIMRTFMGYIFILAFAKFGPQPSSDPGYATCPVRLDLPNRIDGQRTAIATWIENGGPASIGAVENIYSSGSLEAISHEAQTMLRKMRFWKLSNKFSRILESFDFDSD</sequence>
<evidence type="ECO:0000259" key="12">
    <source>
        <dbReference type="PROSITE" id="PS50157"/>
    </source>
</evidence>
<evidence type="ECO:0000256" key="9">
    <source>
        <dbReference type="PROSITE-ProRule" id="PRU00042"/>
    </source>
</evidence>
<feature type="compositionally biased region" description="Basic and acidic residues" evidence="10">
    <location>
        <begin position="327"/>
        <end position="337"/>
    </location>
</feature>
<evidence type="ECO:0000256" key="10">
    <source>
        <dbReference type="SAM" id="MobiDB-lite"/>
    </source>
</evidence>
<evidence type="ECO:0000313" key="13">
    <source>
        <dbReference type="EMBL" id="KIW35347.1"/>
    </source>
</evidence>
<dbReference type="STRING" id="569365.A0A0D2BCV8"/>
<dbReference type="FunFam" id="3.30.160.60:FF:000100">
    <property type="entry name" value="Zinc finger 45-like"/>
    <property type="match status" value="1"/>
</dbReference>
<dbReference type="InterPro" id="IPR036864">
    <property type="entry name" value="Zn2-C6_fun-type_DNA-bd_sf"/>
</dbReference>
<dbReference type="SMART" id="SM00355">
    <property type="entry name" value="ZnF_C2H2"/>
    <property type="match status" value="2"/>
</dbReference>
<evidence type="ECO:0000256" key="2">
    <source>
        <dbReference type="ARBA" id="ARBA00022737"/>
    </source>
</evidence>
<dbReference type="HOGENOM" id="CLU_009184_0_0_1"/>
<gene>
    <name evidence="13" type="ORF">PV07_02047</name>
</gene>
<evidence type="ECO:0008006" key="15">
    <source>
        <dbReference type="Google" id="ProtNLM"/>
    </source>
</evidence>
<dbReference type="Gene3D" id="4.10.240.10">
    <property type="entry name" value="Zn(2)-C6 fungal-type DNA-binding domain"/>
    <property type="match status" value="1"/>
</dbReference>
<feature type="domain" description="Zn(2)-C6 fungal-type" evidence="11">
    <location>
        <begin position="77"/>
        <end position="106"/>
    </location>
</feature>
<dbReference type="PROSITE" id="PS50157">
    <property type="entry name" value="ZINC_FINGER_C2H2_2"/>
    <property type="match status" value="2"/>
</dbReference>
<dbReference type="InterPro" id="IPR036236">
    <property type="entry name" value="Znf_C2H2_sf"/>
</dbReference>
<dbReference type="GO" id="GO:0006351">
    <property type="term" value="P:DNA-templated transcription"/>
    <property type="evidence" value="ECO:0007669"/>
    <property type="project" value="InterPro"/>
</dbReference>